<accession>C5CL29</accession>
<dbReference type="AlphaFoldDB" id="C5CL29"/>
<organism evidence="2">
    <name type="scientific">Variovorax paradoxus (strain S110)</name>
    <dbReference type="NCBI Taxonomy" id="543728"/>
    <lineage>
        <taxon>Bacteria</taxon>
        <taxon>Pseudomonadati</taxon>
        <taxon>Pseudomonadota</taxon>
        <taxon>Betaproteobacteria</taxon>
        <taxon>Burkholderiales</taxon>
        <taxon>Comamonadaceae</taxon>
        <taxon>Variovorax</taxon>
    </lineage>
</organism>
<feature type="region of interest" description="Disordered" evidence="1">
    <location>
        <begin position="84"/>
        <end position="152"/>
    </location>
</feature>
<dbReference type="EMBL" id="CP001635">
    <property type="protein sequence ID" value="ACS21180.1"/>
    <property type="molecule type" value="Genomic_DNA"/>
</dbReference>
<dbReference type="eggNOG" id="ENOG502ZGAZ">
    <property type="taxonomic scope" value="Bacteria"/>
</dbReference>
<proteinExistence type="predicted"/>
<feature type="compositionally biased region" description="Polar residues" evidence="1">
    <location>
        <begin position="133"/>
        <end position="145"/>
    </location>
</feature>
<protein>
    <submittedName>
        <fullName evidence="2">Uncharacterized protein</fullName>
    </submittedName>
</protein>
<dbReference type="HOGENOM" id="CLU_1371700_0_0_4"/>
<name>C5CL29_VARPS</name>
<sequence>MHPSCTASVYVYGTMGVNFHAPGWSEFLIPVGDPRLMGVLQSAFAVIPGARKRAGDYVAPSQGLIAFHLEEGRLWRPEDAVTFYSEEGGDDGEPEVGSNGEAQITEADERKVVEPADLTDDLESAETGEGADESSSAKRSSQPTRFRQARADARVGTIRQEIERVFGLPAGSVVLRGVDGRPLRADALIRTLRARWADE</sequence>
<gene>
    <name evidence="2" type="ordered locus">Vapar_4574</name>
</gene>
<evidence type="ECO:0000313" key="2">
    <source>
        <dbReference type="EMBL" id="ACS21180.1"/>
    </source>
</evidence>
<reference evidence="2" key="1">
    <citation type="submission" date="2009-06" db="EMBL/GenBank/DDBJ databases">
        <title>Complete sequence of chromosome 1 of Variovorax paradoxus S110.</title>
        <authorList>
            <consortium name="US DOE Joint Genome Institute"/>
            <person name="Lucas S."/>
            <person name="Copeland A."/>
            <person name="Lapidus A."/>
            <person name="Glavina del Rio T."/>
            <person name="Tice H."/>
            <person name="Bruce D."/>
            <person name="Goodwin L."/>
            <person name="Pitluck S."/>
            <person name="Chertkov O."/>
            <person name="Brettin T."/>
            <person name="Detter J.C."/>
            <person name="Han C."/>
            <person name="Larimer F."/>
            <person name="Land M."/>
            <person name="Hauser L."/>
            <person name="Kyrpides N."/>
            <person name="Ovchinnikova G."/>
            <person name="Orwin P."/>
            <person name="Leadbetter J.R."/>
            <person name="Spain J.C."/>
            <person name="Han J.I."/>
        </authorList>
    </citation>
    <scope>NUCLEOTIDE SEQUENCE</scope>
    <source>
        <strain evidence="2">S110</strain>
    </source>
</reference>
<feature type="compositionally biased region" description="Acidic residues" evidence="1">
    <location>
        <begin position="117"/>
        <end position="132"/>
    </location>
</feature>
<evidence type="ECO:0000256" key="1">
    <source>
        <dbReference type="SAM" id="MobiDB-lite"/>
    </source>
</evidence>
<dbReference type="KEGG" id="vap:Vapar_4574"/>